<dbReference type="SUPFAM" id="SSF52047">
    <property type="entry name" value="RNI-like"/>
    <property type="match status" value="1"/>
</dbReference>
<name>A0A915AD51_PARUN</name>
<evidence type="ECO:0000313" key="2">
    <source>
        <dbReference type="Proteomes" id="UP000887569"/>
    </source>
</evidence>
<dbReference type="InterPro" id="IPR036047">
    <property type="entry name" value="F-box-like_dom_sf"/>
</dbReference>
<dbReference type="InterPro" id="IPR001810">
    <property type="entry name" value="F-box_dom"/>
</dbReference>
<dbReference type="GO" id="GO:0019005">
    <property type="term" value="C:SCF ubiquitin ligase complex"/>
    <property type="evidence" value="ECO:0007669"/>
    <property type="project" value="TreeGrafter"/>
</dbReference>
<protein>
    <submittedName>
        <fullName evidence="3">F-box domain-containing protein</fullName>
    </submittedName>
</protein>
<evidence type="ECO:0000259" key="1">
    <source>
        <dbReference type="PROSITE" id="PS50181"/>
    </source>
</evidence>
<dbReference type="InterPro" id="IPR032675">
    <property type="entry name" value="LRR_dom_sf"/>
</dbReference>
<organism evidence="2 3">
    <name type="scientific">Parascaris univalens</name>
    <name type="common">Nematode worm</name>
    <dbReference type="NCBI Taxonomy" id="6257"/>
    <lineage>
        <taxon>Eukaryota</taxon>
        <taxon>Metazoa</taxon>
        <taxon>Ecdysozoa</taxon>
        <taxon>Nematoda</taxon>
        <taxon>Chromadorea</taxon>
        <taxon>Rhabditida</taxon>
        <taxon>Spirurina</taxon>
        <taxon>Ascaridomorpha</taxon>
        <taxon>Ascaridoidea</taxon>
        <taxon>Ascarididae</taxon>
        <taxon>Parascaris</taxon>
    </lineage>
</organism>
<dbReference type="SUPFAM" id="SSF81383">
    <property type="entry name" value="F-box domain"/>
    <property type="match status" value="1"/>
</dbReference>
<sequence length="545" mass="63220">MIPTQIFPLPLKYITVDGRYRFGKRSDAFTLLEQYPISELSSRIWRYASRRVYWHVRHIPASQLTLDATKKIYNGDDLPDVILRTIFKYLHPLDLIHGCSKVSQRWNRLLRAPSLYRDLRIFVRKESLDCGDVRRFLERVRNHVVKLCVVYSSPELINALHTIFPDCMPNVIHLDIASFEPVHLCHRSIAFHLYHSSAHVPSILANKILNCFPNLETLKIAIVSRRMASQDQLMWIFADSAFPRLRRLMLSYVDEFSSNISNSFFSWNRSLEVLIFRNAVSPRFRSLSNASYSLTLKELHLEIVDASDAVAIKEFRNLTTLSLGCCWQLSDDHLNRLKELYKIEHLHLSSLGDDVSMTGLANFLQLPTHDAHHFFPYRLKYLRISHCEQFALEAVKRLIQSCPNLESLNIAGDSQIGSAELCLIISNLRKLRFVDLSYLDDNIGDYGNEWALQNLRDNELACVRLLQLHSTHQQKDETILQAINMKRPRMLISPRPNYLINWKFVGDCTVFNEEFEGDLNAVLNDLNDEPGFCCIDDYHALGRQK</sequence>
<reference evidence="3" key="1">
    <citation type="submission" date="2022-11" db="UniProtKB">
        <authorList>
            <consortium name="WormBaseParasite"/>
        </authorList>
    </citation>
    <scope>IDENTIFICATION</scope>
</reference>
<dbReference type="GO" id="GO:0031146">
    <property type="term" value="P:SCF-dependent proteasomal ubiquitin-dependent protein catabolic process"/>
    <property type="evidence" value="ECO:0007669"/>
    <property type="project" value="TreeGrafter"/>
</dbReference>
<dbReference type="PROSITE" id="PS50181">
    <property type="entry name" value="FBOX"/>
    <property type="match status" value="1"/>
</dbReference>
<dbReference type="Pfam" id="PF12937">
    <property type="entry name" value="F-box-like"/>
    <property type="match status" value="1"/>
</dbReference>
<keyword evidence="2" id="KW-1185">Reference proteome</keyword>
<dbReference type="Gene3D" id="3.80.10.10">
    <property type="entry name" value="Ribonuclease Inhibitor"/>
    <property type="match status" value="2"/>
</dbReference>
<dbReference type="Proteomes" id="UP000887569">
    <property type="component" value="Unplaced"/>
</dbReference>
<feature type="domain" description="F-box" evidence="1">
    <location>
        <begin position="72"/>
        <end position="119"/>
    </location>
</feature>
<evidence type="ECO:0000313" key="3">
    <source>
        <dbReference type="WBParaSite" id="PgR003_g118_t04"/>
    </source>
</evidence>
<dbReference type="PANTHER" id="PTHR13318">
    <property type="entry name" value="PARTNER OF PAIRED, ISOFORM B-RELATED"/>
    <property type="match status" value="1"/>
</dbReference>
<dbReference type="Gene3D" id="1.20.1280.50">
    <property type="match status" value="1"/>
</dbReference>
<dbReference type="WBParaSite" id="PgR003_g118_t04">
    <property type="protein sequence ID" value="PgR003_g118_t04"/>
    <property type="gene ID" value="PgR003_g118"/>
</dbReference>
<dbReference type="AlphaFoldDB" id="A0A915AD51"/>
<accession>A0A915AD51</accession>
<dbReference type="PANTHER" id="PTHR13318:SF190">
    <property type="entry name" value="PARTNER OF PAIRED, ISOFORM B"/>
    <property type="match status" value="1"/>
</dbReference>
<proteinExistence type="predicted"/>